<dbReference type="PANTHER" id="PTHR42977:SF3">
    <property type="entry name" value="AB HYDROLASE-1 DOMAIN-CONTAINING PROTEIN"/>
    <property type="match status" value="1"/>
</dbReference>
<feature type="non-terminal residue" evidence="3">
    <location>
        <position position="345"/>
    </location>
</feature>
<sequence length="345" mass="39591">MDFVNGVQIIRTPDDRFINLPGYDFKPHYVENLKGYEGIRVYLCIHGDPTWSYLYRKMIPVFVKAGKRVIAPDLIGFGRSDKFVQEKDYTFHMHREMLLSLIRYLDIKNITLVCQDWGGLLGLTLPVGEPSRFKQLLVMNTGFGVGHVPDTWYAWRNFCRRNPDLPIGKVIQKACPHLTHQEIQAYDAPHPTALYKVGPRIFPELVPTDTTFPGVVYMAIGMKDPVIGVAPMHSMSKIFPGKIFVEEVEEAGHFVQEWVKPKKAKDFPFNKYILHNNENNQGERQMLHNSTYGPSSTWGEGQAKRFISRLGRATEARTHERRSNLSKTVDICRPSSMRHSREAAE</sequence>
<dbReference type="InterPro" id="IPR029058">
    <property type="entry name" value="AB_hydrolase_fold"/>
</dbReference>
<dbReference type="PRINTS" id="PR00412">
    <property type="entry name" value="EPOXHYDRLASE"/>
</dbReference>
<comment type="caution">
    <text evidence="3">The sequence shown here is derived from an EMBL/GenBank/DDBJ whole genome shotgun (WGS) entry which is preliminary data.</text>
</comment>
<evidence type="ECO:0000313" key="3">
    <source>
        <dbReference type="EMBL" id="PRP77855.1"/>
    </source>
</evidence>
<dbReference type="InterPro" id="IPR051340">
    <property type="entry name" value="Haloalkane_dehalogenase"/>
</dbReference>
<dbReference type="PANTHER" id="PTHR42977">
    <property type="entry name" value="HYDROLASE-RELATED"/>
    <property type="match status" value="1"/>
</dbReference>
<organism evidence="3 4">
    <name type="scientific">Planoprotostelium fungivorum</name>
    <dbReference type="NCBI Taxonomy" id="1890364"/>
    <lineage>
        <taxon>Eukaryota</taxon>
        <taxon>Amoebozoa</taxon>
        <taxon>Evosea</taxon>
        <taxon>Variosea</taxon>
        <taxon>Cavosteliida</taxon>
        <taxon>Cavosteliaceae</taxon>
        <taxon>Planoprotostelium</taxon>
    </lineage>
</organism>
<dbReference type="PRINTS" id="PR00111">
    <property type="entry name" value="ABHYDROLASE"/>
</dbReference>
<reference evidence="3 4" key="1">
    <citation type="journal article" date="2018" name="Genome Biol. Evol.">
        <title>Multiple Roots of Fruiting Body Formation in Amoebozoa.</title>
        <authorList>
            <person name="Hillmann F."/>
            <person name="Forbes G."/>
            <person name="Novohradska S."/>
            <person name="Ferling I."/>
            <person name="Riege K."/>
            <person name="Groth M."/>
            <person name="Westermann M."/>
            <person name="Marz M."/>
            <person name="Spaller T."/>
            <person name="Winckler T."/>
            <person name="Schaap P."/>
            <person name="Glockner G."/>
        </authorList>
    </citation>
    <scope>NUCLEOTIDE SEQUENCE [LARGE SCALE GENOMIC DNA]</scope>
    <source>
        <strain evidence="3 4">Jena</strain>
    </source>
</reference>
<keyword evidence="1" id="KW-0378">Hydrolase</keyword>
<gene>
    <name evidence="3" type="ORF">PROFUN_08529</name>
</gene>
<accession>A0A2P6N1N9</accession>
<proteinExistence type="predicted"/>
<dbReference type="InterPro" id="IPR000073">
    <property type="entry name" value="AB_hydrolase_1"/>
</dbReference>
<name>A0A2P6N1N9_9EUKA</name>
<dbReference type="GO" id="GO:0004301">
    <property type="term" value="F:epoxide hydrolase activity"/>
    <property type="evidence" value="ECO:0007669"/>
    <property type="project" value="TreeGrafter"/>
</dbReference>
<dbReference type="EMBL" id="MDYQ01000251">
    <property type="protein sequence ID" value="PRP77855.1"/>
    <property type="molecule type" value="Genomic_DNA"/>
</dbReference>
<dbReference type="Gene3D" id="3.40.50.1820">
    <property type="entry name" value="alpha/beta hydrolase"/>
    <property type="match status" value="1"/>
</dbReference>
<evidence type="ECO:0000259" key="2">
    <source>
        <dbReference type="Pfam" id="PF00561"/>
    </source>
</evidence>
<dbReference type="InParanoid" id="A0A2P6N1N9"/>
<dbReference type="SUPFAM" id="SSF53474">
    <property type="entry name" value="alpha/beta-Hydrolases"/>
    <property type="match status" value="1"/>
</dbReference>
<dbReference type="AlphaFoldDB" id="A0A2P6N1N9"/>
<feature type="domain" description="AB hydrolase-1" evidence="2">
    <location>
        <begin position="43"/>
        <end position="174"/>
    </location>
</feature>
<dbReference type="STRING" id="1890364.A0A2P6N1N9"/>
<protein>
    <submittedName>
        <fullName evidence="3">Haloalkane dehalogenase</fullName>
    </submittedName>
</protein>
<dbReference type="OrthoDB" id="408373at2759"/>
<dbReference type="InterPro" id="IPR000639">
    <property type="entry name" value="Epox_hydrolase-like"/>
</dbReference>
<evidence type="ECO:0000256" key="1">
    <source>
        <dbReference type="ARBA" id="ARBA00022801"/>
    </source>
</evidence>
<dbReference type="Pfam" id="PF00561">
    <property type="entry name" value="Abhydrolase_1"/>
    <property type="match status" value="1"/>
</dbReference>
<dbReference type="Proteomes" id="UP000241769">
    <property type="component" value="Unassembled WGS sequence"/>
</dbReference>
<keyword evidence="4" id="KW-1185">Reference proteome</keyword>
<evidence type="ECO:0000313" key="4">
    <source>
        <dbReference type="Proteomes" id="UP000241769"/>
    </source>
</evidence>